<evidence type="ECO:0000259" key="3">
    <source>
        <dbReference type="PROSITE" id="PS50105"/>
    </source>
</evidence>
<dbReference type="InterPro" id="IPR013761">
    <property type="entry name" value="SAM/pointed_sf"/>
</dbReference>
<feature type="region of interest" description="Disordered" evidence="2">
    <location>
        <begin position="1"/>
        <end position="21"/>
    </location>
</feature>
<protein>
    <submittedName>
        <fullName evidence="4">SAM domain-containing protein</fullName>
    </submittedName>
</protein>
<feature type="domain" description="SAM" evidence="3">
    <location>
        <begin position="186"/>
        <end position="244"/>
    </location>
</feature>
<proteinExistence type="predicted"/>
<dbReference type="AlphaFoldDB" id="A0AAD8JL29"/>
<dbReference type="EMBL" id="JAUIZM010000001">
    <property type="protein sequence ID" value="KAK1404621.1"/>
    <property type="molecule type" value="Genomic_DNA"/>
</dbReference>
<feature type="compositionally biased region" description="Basic residues" evidence="2">
    <location>
        <begin position="1"/>
        <end position="10"/>
    </location>
</feature>
<organism evidence="4 5">
    <name type="scientific">Heracleum sosnowskyi</name>
    <dbReference type="NCBI Taxonomy" id="360622"/>
    <lineage>
        <taxon>Eukaryota</taxon>
        <taxon>Viridiplantae</taxon>
        <taxon>Streptophyta</taxon>
        <taxon>Embryophyta</taxon>
        <taxon>Tracheophyta</taxon>
        <taxon>Spermatophyta</taxon>
        <taxon>Magnoliopsida</taxon>
        <taxon>eudicotyledons</taxon>
        <taxon>Gunneridae</taxon>
        <taxon>Pentapetalae</taxon>
        <taxon>asterids</taxon>
        <taxon>campanulids</taxon>
        <taxon>Apiales</taxon>
        <taxon>Apiaceae</taxon>
        <taxon>Apioideae</taxon>
        <taxon>apioid superclade</taxon>
        <taxon>Tordylieae</taxon>
        <taxon>Tordyliinae</taxon>
        <taxon>Heracleum</taxon>
    </lineage>
</organism>
<comment type="caution">
    <text evidence="4">The sequence shown here is derived from an EMBL/GenBank/DDBJ whole genome shotgun (WGS) entry which is preliminary data.</text>
</comment>
<feature type="compositionally biased region" description="Polar residues" evidence="2">
    <location>
        <begin position="51"/>
        <end position="76"/>
    </location>
</feature>
<evidence type="ECO:0000313" key="5">
    <source>
        <dbReference type="Proteomes" id="UP001237642"/>
    </source>
</evidence>
<reference evidence="4" key="2">
    <citation type="submission" date="2023-05" db="EMBL/GenBank/DDBJ databases">
        <authorList>
            <person name="Schelkunov M.I."/>
        </authorList>
    </citation>
    <scope>NUCLEOTIDE SEQUENCE</scope>
    <source>
        <strain evidence="4">Hsosn_3</strain>
        <tissue evidence="4">Leaf</tissue>
    </source>
</reference>
<dbReference type="SUPFAM" id="SSF47769">
    <property type="entry name" value="SAM/Pointed domain"/>
    <property type="match status" value="1"/>
</dbReference>
<dbReference type="PANTHER" id="PTHR10627">
    <property type="entry name" value="SCP160"/>
    <property type="match status" value="1"/>
</dbReference>
<dbReference type="CDD" id="cd09487">
    <property type="entry name" value="SAM_superfamily"/>
    <property type="match status" value="1"/>
</dbReference>
<keyword evidence="5" id="KW-1185">Reference proteome</keyword>
<keyword evidence="1" id="KW-0677">Repeat</keyword>
<dbReference type="Gene3D" id="1.10.150.50">
    <property type="entry name" value="Transcription Factor, Ets-1"/>
    <property type="match status" value="1"/>
</dbReference>
<sequence>MAKPKQRHQLRTPVNITPSGSAHDIDVEYDWVIVKKQKVTILIPPLPVTKKSATPNPKQNQPQAKLGNTVNVQSPSLIKPNQWKQSDTDGEKSVSTTCEKTIPDSKKPLASHPISPTPGLPKAGTSQPRLRSKFPVQDSGYNRTFGVRSASKLNKKHKSFHDGKLLLHQSLRASNLERKLRRAGGLSRWLTSLGLDQFVTFFRGRRVSKFQLVNLTMEKLKDMGVRAVGPRRKLMHSIDCLCQPHCFEAL</sequence>
<dbReference type="Pfam" id="PF07647">
    <property type="entry name" value="SAM_2"/>
    <property type="match status" value="1"/>
</dbReference>
<accession>A0AAD8JL29</accession>
<dbReference type="Proteomes" id="UP001237642">
    <property type="component" value="Unassembled WGS sequence"/>
</dbReference>
<gene>
    <name evidence="4" type="ORF">POM88_004226</name>
</gene>
<name>A0AAD8JL29_9APIA</name>
<dbReference type="PROSITE" id="PS50105">
    <property type="entry name" value="SAM_DOMAIN"/>
    <property type="match status" value="1"/>
</dbReference>
<dbReference type="PANTHER" id="PTHR10627:SF68">
    <property type="entry name" value="F26K24.15 PROTEIN-RELATED"/>
    <property type="match status" value="1"/>
</dbReference>
<dbReference type="InterPro" id="IPR001660">
    <property type="entry name" value="SAM"/>
</dbReference>
<evidence type="ECO:0000256" key="1">
    <source>
        <dbReference type="ARBA" id="ARBA00022737"/>
    </source>
</evidence>
<evidence type="ECO:0000313" key="4">
    <source>
        <dbReference type="EMBL" id="KAK1404621.1"/>
    </source>
</evidence>
<dbReference type="SMART" id="SM00454">
    <property type="entry name" value="SAM"/>
    <property type="match status" value="1"/>
</dbReference>
<reference evidence="4" key="1">
    <citation type="submission" date="2023-02" db="EMBL/GenBank/DDBJ databases">
        <title>Genome of toxic invasive species Heracleum sosnowskyi carries increased number of genes despite the absence of recent whole-genome duplications.</title>
        <authorList>
            <person name="Schelkunov M."/>
            <person name="Shtratnikova V."/>
            <person name="Makarenko M."/>
            <person name="Klepikova A."/>
            <person name="Omelchenko D."/>
            <person name="Novikova G."/>
            <person name="Obukhova E."/>
            <person name="Bogdanov V."/>
            <person name="Penin A."/>
            <person name="Logacheva M."/>
        </authorList>
    </citation>
    <scope>NUCLEOTIDE SEQUENCE</scope>
    <source>
        <strain evidence="4">Hsosn_3</strain>
        <tissue evidence="4">Leaf</tissue>
    </source>
</reference>
<feature type="region of interest" description="Disordered" evidence="2">
    <location>
        <begin position="47"/>
        <end position="138"/>
    </location>
</feature>
<evidence type="ECO:0000256" key="2">
    <source>
        <dbReference type="SAM" id="MobiDB-lite"/>
    </source>
</evidence>